<proteinExistence type="predicted"/>
<name>A0AAD2CH31_9STRA</name>
<protein>
    <submittedName>
        <fullName evidence="2">Uncharacterized protein</fullName>
    </submittedName>
</protein>
<evidence type="ECO:0000256" key="1">
    <source>
        <dbReference type="SAM" id="MobiDB-lite"/>
    </source>
</evidence>
<feature type="region of interest" description="Disordered" evidence="1">
    <location>
        <begin position="1"/>
        <end position="25"/>
    </location>
</feature>
<dbReference type="AlphaFoldDB" id="A0AAD2CH31"/>
<keyword evidence="3" id="KW-1185">Reference proteome</keyword>
<evidence type="ECO:0000313" key="3">
    <source>
        <dbReference type="Proteomes" id="UP001295423"/>
    </source>
</evidence>
<sequence length="111" mass="12937">MPPQARFEGVVEEEPSPLSERTNPSIRKVPARFLLVEDPMKAPMNPEEVHLMRRGERMMKQPKNQTKDSPINFRGQAKSFKDQKKKKKFTNNFFQNIGKSGFRILPIPKKE</sequence>
<gene>
    <name evidence="2" type="ORF">CYCCA115_LOCUS2870</name>
</gene>
<feature type="region of interest" description="Disordered" evidence="1">
    <location>
        <begin position="59"/>
        <end position="85"/>
    </location>
</feature>
<organism evidence="2 3">
    <name type="scientific">Cylindrotheca closterium</name>
    <dbReference type="NCBI Taxonomy" id="2856"/>
    <lineage>
        <taxon>Eukaryota</taxon>
        <taxon>Sar</taxon>
        <taxon>Stramenopiles</taxon>
        <taxon>Ochrophyta</taxon>
        <taxon>Bacillariophyta</taxon>
        <taxon>Bacillariophyceae</taxon>
        <taxon>Bacillariophycidae</taxon>
        <taxon>Bacillariales</taxon>
        <taxon>Bacillariaceae</taxon>
        <taxon>Cylindrotheca</taxon>
    </lineage>
</organism>
<dbReference type="EMBL" id="CAKOGP040000224">
    <property type="protein sequence ID" value="CAJ1932505.1"/>
    <property type="molecule type" value="Genomic_DNA"/>
</dbReference>
<comment type="caution">
    <text evidence="2">The sequence shown here is derived from an EMBL/GenBank/DDBJ whole genome shotgun (WGS) entry which is preliminary data.</text>
</comment>
<dbReference type="Proteomes" id="UP001295423">
    <property type="component" value="Unassembled WGS sequence"/>
</dbReference>
<evidence type="ECO:0000313" key="2">
    <source>
        <dbReference type="EMBL" id="CAJ1932505.1"/>
    </source>
</evidence>
<reference evidence="2" key="1">
    <citation type="submission" date="2023-08" db="EMBL/GenBank/DDBJ databases">
        <authorList>
            <person name="Audoor S."/>
            <person name="Bilcke G."/>
        </authorList>
    </citation>
    <scope>NUCLEOTIDE SEQUENCE</scope>
</reference>
<accession>A0AAD2CH31</accession>